<feature type="domain" description="LytM N-terminal" evidence="2">
    <location>
        <begin position="35"/>
        <end position="116"/>
    </location>
</feature>
<comment type="caution">
    <text evidence="3">The sequence shown here is derived from an EMBL/GenBank/DDBJ whole genome shotgun (WGS) entry which is preliminary data.</text>
</comment>
<dbReference type="Proteomes" id="UP000824116">
    <property type="component" value="Unassembled WGS sequence"/>
</dbReference>
<reference evidence="3" key="1">
    <citation type="journal article" date="2021" name="PeerJ">
        <title>Extensive microbial diversity within the chicken gut microbiome revealed by metagenomics and culture.</title>
        <authorList>
            <person name="Gilroy R."/>
            <person name="Ravi A."/>
            <person name="Getino M."/>
            <person name="Pursley I."/>
            <person name="Horton D.L."/>
            <person name="Alikhan N.F."/>
            <person name="Baker D."/>
            <person name="Gharbi K."/>
            <person name="Hall N."/>
            <person name="Watson M."/>
            <person name="Adriaenssens E.M."/>
            <person name="Foster-Nyarko E."/>
            <person name="Jarju S."/>
            <person name="Secka A."/>
            <person name="Antonio M."/>
            <person name="Oren A."/>
            <person name="Chaudhuri R.R."/>
            <person name="La Ragione R."/>
            <person name="Hildebrand F."/>
            <person name="Pallen M.J."/>
        </authorList>
    </citation>
    <scope>NUCLEOTIDE SEQUENCE</scope>
    <source>
        <strain evidence="3">CHK196-3914</strain>
    </source>
</reference>
<dbReference type="Pfam" id="PF21640">
    <property type="entry name" value="LytM_N"/>
    <property type="match status" value="1"/>
</dbReference>
<dbReference type="InterPro" id="IPR011055">
    <property type="entry name" value="Dup_hybrid_motif"/>
</dbReference>
<dbReference type="GO" id="GO:0004222">
    <property type="term" value="F:metalloendopeptidase activity"/>
    <property type="evidence" value="ECO:0007669"/>
    <property type="project" value="TreeGrafter"/>
</dbReference>
<dbReference type="InterPro" id="IPR048476">
    <property type="entry name" value="LytM_N"/>
</dbReference>
<dbReference type="InterPro" id="IPR016047">
    <property type="entry name" value="M23ase_b-sheet_dom"/>
</dbReference>
<evidence type="ECO:0000259" key="2">
    <source>
        <dbReference type="Pfam" id="PF21640"/>
    </source>
</evidence>
<dbReference type="SUPFAM" id="SSF51261">
    <property type="entry name" value="Duplicated hybrid motif"/>
    <property type="match status" value="1"/>
</dbReference>
<dbReference type="AlphaFoldDB" id="A0A9D2G8Q1"/>
<reference evidence="3" key="2">
    <citation type="submission" date="2021-04" db="EMBL/GenBank/DDBJ databases">
        <authorList>
            <person name="Gilroy R."/>
        </authorList>
    </citation>
    <scope>NUCLEOTIDE SEQUENCE</scope>
    <source>
        <strain evidence="3">CHK196-3914</strain>
    </source>
</reference>
<dbReference type="CDD" id="cd12797">
    <property type="entry name" value="M23_peptidase"/>
    <property type="match status" value="1"/>
</dbReference>
<evidence type="ECO:0000259" key="1">
    <source>
        <dbReference type="Pfam" id="PF01551"/>
    </source>
</evidence>
<dbReference type="InterPro" id="IPR050570">
    <property type="entry name" value="Cell_wall_metabolism_enzyme"/>
</dbReference>
<evidence type="ECO:0000313" key="3">
    <source>
        <dbReference type="EMBL" id="HIZ74296.1"/>
    </source>
</evidence>
<sequence length="278" mass="31514">MRKAKYSQILFFLFLLVLAAAIWIPRLKNSSRDGRLSEEIIFSADFRSQPVSDDMMMLLEQSDSPGETAGIFWLESDFLREKTDLSSDNLAERRERWAVLPGWNKYLSACRAVWDDAVYFPVAQASNRLDTTVTYENSWMFGRSYGGDRGHEGTDIMASVNKRGLYPVVSMTDGIVESKGWLELGGYRLGIRAPGGAYFYYAHLDSYSDIEEGDQVKAGDLLGYMGDTGYSETEGTTGNFPVHLHMGIYLYPDGREISVNPYPVLKYVENDRIKCNFR</sequence>
<proteinExistence type="predicted"/>
<dbReference type="PANTHER" id="PTHR21666:SF268">
    <property type="entry name" value="PEPTIDASE M23 DOMAIN-CONTAINING PROTEIN"/>
    <property type="match status" value="1"/>
</dbReference>
<dbReference type="Pfam" id="PF01551">
    <property type="entry name" value="Peptidase_M23"/>
    <property type="match status" value="1"/>
</dbReference>
<protein>
    <submittedName>
        <fullName evidence="3">M23 family metallopeptidase</fullName>
    </submittedName>
</protein>
<gene>
    <name evidence="3" type="ORF">H9723_03490</name>
</gene>
<feature type="domain" description="M23ase beta-sheet core" evidence="1">
    <location>
        <begin position="150"/>
        <end position="250"/>
    </location>
</feature>
<dbReference type="EMBL" id="DXAY01000084">
    <property type="protein sequence ID" value="HIZ74296.1"/>
    <property type="molecule type" value="Genomic_DNA"/>
</dbReference>
<dbReference type="PANTHER" id="PTHR21666">
    <property type="entry name" value="PEPTIDASE-RELATED"/>
    <property type="match status" value="1"/>
</dbReference>
<name>A0A9D2G8Q1_9FIRM</name>
<dbReference type="Gene3D" id="2.70.70.10">
    <property type="entry name" value="Glucose Permease (Domain IIA)"/>
    <property type="match status" value="1"/>
</dbReference>
<accession>A0A9D2G8Q1</accession>
<evidence type="ECO:0000313" key="4">
    <source>
        <dbReference type="Proteomes" id="UP000824116"/>
    </source>
</evidence>
<organism evidence="3 4">
    <name type="scientific">Candidatus Mediterraneibacter stercoravium</name>
    <dbReference type="NCBI Taxonomy" id="2838685"/>
    <lineage>
        <taxon>Bacteria</taxon>
        <taxon>Bacillati</taxon>
        <taxon>Bacillota</taxon>
        <taxon>Clostridia</taxon>
        <taxon>Lachnospirales</taxon>
        <taxon>Lachnospiraceae</taxon>
        <taxon>Mediterraneibacter</taxon>
    </lineage>
</organism>